<dbReference type="InterPro" id="IPR030395">
    <property type="entry name" value="GP_PDE_dom"/>
</dbReference>
<gene>
    <name evidence="8" type="primary">NCAS0C01820</name>
    <name evidence="8" type="ordered locus">NCAS_0C01820</name>
</gene>
<protein>
    <recommendedName>
        <fullName evidence="10">GP-PDE domain-containing protein</fullName>
    </recommendedName>
</protein>
<dbReference type="InterPro" id="IPR004331">
    <property type="entry name" value="SPX_dom"/>
</dbReference>
<keyword evidence="3 4" id="KW-0040">ANK repeat</keyword>
<evidence type="ECO:0000256" key="1">
    <source>
        <dbReference type="ARBA" id="ARBA00022737"/>
    </source>
</evidence>
<dbReference type="InterPro" id="IPR002110">
    <property type="entry name" value="Ankyrin_rpt"/>
</dbReference>
<dbReference type="Gene3D" id="1.25.40.20">
    <property type="entry name" value="Ankyrin repeat-containing domain"/>
    <property type="match status" value="1"/>
</dbReference>
<dbReference type="PRINTS" id="PR01415">
    <property type="entry name" value="ANKYRIN"/>
</dbReference>
<dbReference type="Proteomes" id="UP000001640">
    <property type="component" value="Chromosome 3"/>
</dbReference>
<dbReference type="PROSITE" id="PS51704">
    <property type="entry name" value="GP_PDE"/>
    <property type="match status" value="1"/>
</dbReference>
<feature type="repeat" description="ANK" evidence="4">
    <location>
        <begin position="518"/>
        <end position="550"/>
    </location>
</feature>
<reference evidence="8 9" key="1">
    <citation type="journal article" date="2011" name="Proc. Natl. Acad. Sci. U.S.A.">
        <title>Evolutionary erosion of yeast sex chromosomes by mating-type switching accidents.</title>
        <authorList>
            <person name="Gordon J.L."/>
            <person name="Armisen D."/>
            <person name="Proux-Wera E."/>
            <person name="Oheigeartaigh S.S."/>
            <person name="Byrne K.P."/>
            <person name="Wolfe K.H."/>
        </authorList>
    </citation>
    <scope>NUCLEOTIDE SEQUENCE [LARGE SCALE GENOMIC DNA]</scope>
    <source>
        <strain evidence="9">ATCC 76901 / BCRC 22586 / CBS 4309 / NBRC 1992 / NRRL Y-12630</strain>
    </source>
</reference>
<dbReference type="KEGG" id="ncs:NCAS_0C01820"/>
<evidence type="ECO:0000256" key="4">
    <source>
        <dbReference type="PROSITE-ProRule" id="PRU00023"/>
    </source>
</evidence>
<dbReference type="Pfam" id="PF12796">
    <property type="entry name" value="Ank_2"/>
    <property type="match status" value="1"/>
</dbReference>
<dbReference type="EMBL" id="HE576754">
    <property type="protein sequence ID" value="CCC69172.1"/>
    <property type="molecule type" value="Genomic_DNA"/>
</dbReference>
<dbReference type="GO" id="GO:0046475">
    <property type="term" value="P:glycerophospholipid catabolic process"/>
    <property type="evidence" value="ECO:0007669"/>
    <property type="project" value="EnsemblFungi"/>
</dbReference>
<keyword evidence="2" id="KW-0378">Hydrolase</keyword>
<dbReference type="OrthoDB" id="197419at2759"/>
<dbReference type="PROSITE" id="PS51382">
    <property type="entry name" value="SPX"/>
    <property type="match status" value="1"/>
</dbReference>
<sequence>MDFEEKYYQNQQPQHSGYYLDYRGFYHIINEIVQAQKQIVSQKTDPSFSSSLPHVNHEQSKHITDVKVKKLLDDFRSKLAYETNLVGEYYRFHLDEEQGFKLYDLLKSIEYSNILGKDNERLLRKPPNEGRSIFHSKESHAVSKTYNEKTVVITKYLKSLKEFQKKYQDLYAFAKLNESALLNIEKHFNKHVDPSNKIHRCIVWTSYEFSNPKEHYIIRCEKLIKQLEEKFIQTKDEEAWISSLKPFIKADDDRQLRLALEDQKNDTNARAKCCSVEIIQNLSLQLLELACQYSSFGCINLMLQQIETFQDLQNLNCYKETIQNFLYNFICSLGMKQLEMSDEDAKHKLHQSTISVFDFIFERLSRREKDTLLVHNSKLLYYAVKYDLTDLVKNFRKWDENIPYLSKYQFNKHARDVYNPWTLALATKQIEAAKLLFSNLFVSPKFSVQECGLLAPIISLRSESLLKIIMNDTAFEVDRPERRSGETALHIACKYNSPEIVACLLAHGANSEVVENKLGWTPLFIAAAKGYNEVLQILLQYGCDVNLKDNAGWTAREYAIIEGHLSVAKLLSAKEKEHSRLNEELQPLPSRLDNVHGPAKMFNYNLSAHCESLLMLNMNNVFLNQFASSVSFKGEDTLEGIDIFQQRVLLRITCIDDIENESHTLNLPLNKTLGGIGFKVPYKKDNSYQIAFDICSPKPYQKNVAPEDVICGGAIVQLNQFYFPVGPNLFSLNRNISIPILQMDSSSTYETIGTIEFDATIIHPFNHPGTKHITERTKDYWESLLSTRVIGHRGFGMNRLEKRSLQLGENTMESFIAASTLGASFVEFDVQLTKDDVPVIYHDFTVAETGVDLPMHELTLEQFLELSNCDNKDNKNGNNDNNNNNNSKSAQEKSSLDNGKRRRSLASFDISGNMDEGRMKYTKTFKEKHFKGNSRGHSIASSFVTLKELFTKLPLNVGFNIECKYPMIDEFEQEGIATVMIEMNHWVDTLLEIVYDNMRSRNIIFSSFHPDICIMLRLKQPLIPVLFLTEGGSMPMADVRAQSLRNAVEFAQSWNLLGIVSAVKPILMAPELVKAIKANGLACVTYGEENNDPANCRKQIEAGVDAVIVDSVLAVHKGLIEKINDVVVESSSG</sequence>
<organism evidence="8 9">
    <name type="scientific">Naumovozyma castellii</name>
    <name type="common">Yeast</name>
    <name type="synonym">Saccharomyces castellii</name>
    <dbReference type="NCBI Taxonomy" id="27288"/>
    <lineage>
        <taxon>Eukaryota</taxon>
        <taxon>Fungi</taxon>
        <taxon>Dikarya</taxon>
        <taxon>Ascomycota</taxon>
        <taxon>Saccharomycotina</taxon>
        <taxon>Saccharomycetes</taxon>
        <taxon>Saccharomycetales</taxon>
        <taxon>Saccharomycetaceae</taxon>
        <taxon>Naumovozyma</taxon>
    </lineage>
</organism>
<keyword evidence="9" id="KW-1185">Reference proteome</keyword>
<feature type="compositionally biased region" description="Basic and acidic residues" evidence="5">
    <location>
        <begin position="890"/>
        <end position="899"/>
    </location>
</feature>
<dbReference type="InterPro" id="IPR057506">
    <property type="entry name" value="C2_GPCPD1"/>
</dbReference>
<dbReference type="PROSITE" id="PS50007">
    <property type="entry name" value="PIPLC_X_DOMAIN"/>
    <property type="match status" value="1"/>
</dbReference>
<evidence type="ECO:0000313" key="9">
    <source>
        <dbReference type="Proteomes" id="UP000001640"/>
    </source>
</evidence>
<dbReference type="GO" id="GO:0047389">
    <property type="term" value="F:glycerophosphocholine phosphodiesterase activity"/>
    <property type="evidence" value="ECO:0007669"/>
    <property type="project" value="EnsemblFungi"/>
</dbReference>
<dbReference type="InterPro" id="IPR036770">
    <property type="entry name" value="Ankyrin_rpt-contain_sf"/>
</dbReference>
<dbReference type="SUPFAM" id="SSF51695">
    <property type="entry name" value="PLC-like phosphodiesterases"/>
    <property type="match status" value="1"/>
</dbReference>
<dbReference type="InterPro" id="IPR017946">
    <property type="entry name" value="PLC-like_Pdiesterase_TIM-brl"/>
</dbReference>
<dbReference type="HOGENOM" id="CLU_005444_1_0_1"/>
<dbReference type="SUPFAM" id="SSF48403">
    <property type="entry name" value="Ankyrin repeat"/>
    <property type="match status" value="1"/>
</dbReference>
<proteinExistence type="predicted"/>
<dbReference type="PANTHER" id="PTHR22958">
    <property type="entry name" value="GLYCEROPHOSPHORYL DIESTER PHOSPHODIESTERASE"/>
    <property type="match status" value="1"/>
</dbReference>
<dbReference type="Gene3D" id="3.20.20.190">
    <property type="entry name" value="Phosphatidylinositol (PI) phosphodiesterase"/>
    <property type="match status" value="1"/>
</dbReference>
<dbReference type="InParanoid" id="G0VCG2"/>
<dbReference type="Pfam" id="PF03009">
    <property type="entry name" value="GDPD"/>
    <property type="match status" value="1"/>
</dbReference>
<dbReference type="eggNOG" id="KOG2421">
    <property type="taxonomic scope" value="Eukaryota"/>
</dbReference>
<dbReference type="PROSITE" id="PS50297">
    <property type="entry name" value="ANK_REP_REGION"/>
    <property type="match status" value="2"/>
</dbReference>
<keyword evidence="1" id="KW-0677">Repeat</keyword>
<reference key="2">
    <citation type="submission" date="2011-08" db="EMBL/GenBank/DDBJ databases">
        <title>Genome sequence of Naumovozyma castellii.</title>
        <authorList>
            <person name="Gordon J.L."/>
            <person name="Armisen D."/>
            <person name="Proux-Wera E."/>
            <person name="OhEigeartaigh S.S."/>
            <person name="Byrne K.P."/>
            <person name="Wolfe K.H."/>
        </authorList>
    </citation>
    <scope>NUCLEOTIDE SEQUENCE</scope>
    <source>
        <strain>Type strain:CBS 4309</strain>
    </source>
</reference>
<dbReference type="PANTHER" id="PTHR22958:SF1">
    <property type="entry name" value="GLYCEROPHOSPHOCHOLINE PHOSPHODIESTERASE GPCPD1"/>
    <property type="match status" value="1"/>
</dbReference>
<evidence type="ECO:0000259" key="7">
    <source>
        <dbReference type="PROSITE" id="PS51704"/>
    </source>
</evidence>
<feature type="compositionally biased region" description="Low complexity" evidence="5">
    <location>
        <begin position="876"/>
        <end position="889"/>
    </location>
</feature>
<feature type="region of interest" description="Disordered" evidence="5">
    <location>
        <begin position="871"/>
        <end position="901"/>
    </location>
</feature>
<evidence type="ECO:0000256" key="5">
    <source>
        <dbReference type="SAM" id="MobiDB-lite"/>
    </source>
</evidence>
<dbReference type="RefSeq" id="XP_003675538.1">
    <property type="nucleotide sequence ID" value="XM_003675490.1"/>
</dbReference>
<evidence type="ECO:0008006" key="10">
    <source>
        <dbReference type="Google" id="ProtNLM"/>
    </source>
</evidence>
<dbReference type="STRING" id="1064592.G0VCG2"/>
<feature type="domain" description="SPX" evidence="6">
    <location>
        <begin position="1"/>
        <end position="202"/>
    </location>
</feature>
<dbReference type="AlphaFoldDB" id="G0VCG2"/>
<evidence type="ECO:0000313" key="8">
    <source>
        <dbReference type="EMBL" id="CCC69172.1"/>
    </source>
</evidence>
<evidence type="ECO:0000259" key="6">
    <source>
        <dbReference type="PROSITE" id="PS51382"/>
    </source>
</evidence>
<accession>G0VCG2</accession>
<feature type="domain" description="GP-PDE" evidence="7">
    <location>
        <begin position="787"/>
        <end position="1119"/>
    </location>
</feature>
<dbReference type="GeneID" id="96902755"/>
<dbReference type="PROSITE" id="PS50088">
    <property type="entry name" value="ANK_REPEAT"/>
    <property type="match status" value="2"/>
</dbReference>
<feature type="repeat" description="ANK" evidence="4">
    <location>
        <begin position="484"/>
        <end position="516"/>
    </location>
</feature>
<dbReference type="SMART" id="SM00248">
    <property type="entry name" value="ANK"/>
    <property type="match status" value="3"/>
</dbReference>
<dbReference type="eggNOG" id="KOG0504">
    <property type="taxonomic scope" value="Eukaryota"/>
</dbReference>
<evidence type="ECO:0000256" key="3">
    <source>
        <dbReference type="ARBA" id="ARBA00023043"/>
    </source>
</evidence>
<dbReference type="FunCoup" id="G0VCG2">
    <property type="interactions" value="199"/>
</dbReference>
<evidence type="ECO:0000256" key="2">
    <source>
        <dbReference type="ARBA" id="ARBA00022801"/>
    </source>
</evidence>
<name>G0VCG2_NAUCA</name>
<dbReference type="Pfam" id="PF25329">
    <property type="entry name" value="C2_GDE1"/>
    <property type="match status" value="1"/>
</dbReference>
<dbReference type="InterPro" id="IPR051578">
    <property type="entry name" value="GDPD"/>
</dbReference>